<sequence length="219" mass="24497">MSQKQEYLSTFRAYLEGAFIGLAVHFLFVSIPNFIHRHYPAVAPLDIVIRWIQYQYGVGVMAAMALYWLLTLYLVVSDVRKFVRHVMPRVAEEAIASIATALASFVGSLEDIPSPIKLANLLCFSFLFYRTELISFHRPLLDNVQTVLEHVLPGFGVLFTLFLAGMVVMRVKQWWCAAAAARAAPTPTTEFAPPEVPVSVGVLVVEDEKTLVEEKTGHV</sequence>
<evidence type="ECO:0000313" key="3">
    <source>
        <dbReference type="Proteomes" id="UP000623467"/>
    </source>
</evidence>
<name>A0A8H7DAY7_9AGAR</name>
<dbReference type="EMBL" id="JACAZH010000005">
    <property type="protein sequence ID" value="KAF7367780.1"/>
    <property type="molecule type" value="Genomic_DNA"/>
</dbReference>
<feature type="transmembrane region" description="Helical" evidence="1">
    <location>
        <begin position="150"/>
        <end position="169"/>
    </location>
</feature>
<keyword evidence="3" id="KW-1185">Reference proteome</keyword>
<protein>
    <submittedName>
        <fullName evidence="2">Uncharacterized protein</fullName>
    </submittedName>
</protein>
<evidence type="ECO:0000313" key="2">
    <source>
        <dbReference type="EMBL" id="KAF7367780.1"/>
    </source>
</evidence>
<keyword evidence="1" id="KW-1133">Transmembrane helix</keyword>
<accession>A0A8H7DAY7</accession>
<comment type="caution">
    <text evidence="2">The sequence shown here is derived from an EMBL/GenBank/DDBJ whole genome shotgun (WGS) entry which is preliminary data.</text>
</comment>
<reference evidence="2" key="1">
    <citation type="submission" date="2020-05" db="EMBL/GenBank/DDBJ databases">
        <title>Mycena genomes resolve the evolution of fungal bioluminescence.</title>
        <authorList>
            <person name="Tsai I.J."/>
        </authorList>
    </citation>
    <scope>NUCLEOTIDE SEQUENCE</scope>
    <source>
        <strain evidence="2">160909Yilan</strain>
    </source>
</reference>
<dbReference type="Proteomes" id="UP000623467">
    <property type="component" value="Unassembled WGS sequence"/>
</dbReference>
<dbReference type="AlphaFoldDB" id="A0A8H7DAY7"/>
<organism evidence="2 3">
    <name type="scientific">Mycena sanguinolenta</name>
    <dbReference type="NCBI Taxonomy" id="230812"/>
    <lineage>
        <taxon>Eukaryota</taxon>
        <taxon>Fungi</taxon>
        <taxon>Dikarya</taxon>
        <taxon>Basidiomycota</taxon>
        <taxon>Agaricomycotina</taxon>
        <taxon>Agaricomycetes</taxon>
        <taxon>Agaricomycetidae</taxon>
        <taxon>Agaricales</taxon>
        <taxon>Marasmiineae</taxon>
        <taxon>Mycenaceae</taxon>
        <taxon>Mycena</taxon>
    </lineage>
</organism>
<gene>
    <name evidence="2" type="ORF">MSAN_00842100</name>
</gene>
<proteinExistence type="predicted"/>
<keyword evidence="1" id="KW-0812">Transmembrane</keyword>
<feature type="transmembrane region" description="Helical" evidence="1">
    <location>
        <begin position="55"/>
        <end position="76"/>
    </location>
</feature>
<evidence type="ECO:0000256" key="1">
    <source>
        <dbReference type="SAM" id="Phobius"/>
    </source>
</evidence>
<keyword evidence="1" id="KW-0472">Membrane</keyword>
<feature type="transmembrane region" description="Helical" evidence="1">
    <location>
        <begin position="12"/>
        <end position="35"/>
    </location>
</feature>